<gene>
    <name evidence="2" type="ORF">HaLaN_30868</name>
</gene>
<dbReference type="AlphaFoldDB" id="A0A6A0AGM9"/>
<reference evidence="2 3" key="1">
    <citation type="submission" date="2020-02" db="EMBL/GenBank/DDBJ databases">
        <title>Draft genome sequence of Haematococcus lacustris strain NIES-144.</title>
        <authorList>
            <person name="Morimoto D."/>
            <person name="Nakagawa S."/>
            <person name="Yoshida T."/>
            <person name="Sawayama S."/>
        </authorList>
    </citation>
    <scope>NUCLEOTIDE SEQUENCE [LARGE SCALE GENOMIC DNA]</scope>
    <source>
        <strain evidence="2 3">NIES-144</strain>
    </source>
</reference>
<evidence type="ECO:0000313" key="3">
    <source>
        <dbReference type="Proteomes" id="UP000485058"/>
    </source>
</evidence>
<evidence type="ECO:0000313" key="2">
    <source>
        <dbReference type="EMBL" id="GFH31762.1"/>
    </source>
</evidence>
<keyword evidence="3" id="KW-1185">Reference proteome</keyword>
<evidence type="ECO:0000256" key="1">
    <source>
        <dbReference type="SAM" id="MobiDB-lite"/>
    </source>
</evidence>
<feature type="non-terminal residue" evidence="2">
    <location>
        <position position="136"/>
    </location>
</feature>
<name>A0A6A0AGM9_HAELA</name>
<comment type="caution">
    <text evidence="2">The sequence shown here is derived from an EMBL/GenBank/DDBJ whole genome shotgun (WGS) entry which is preliminary data.</text>
</comment>
<dbReference type="EMBL" id="BLLF01005917">
    <property type="protein sequence ID" value="GFH31762.1"/>
    <property type="molecule type" value="Genomic_DNA"/>
</dbReference>
<feature type="region of interest" description="Disordered" evidence="1">
    <location>
        <begin position="75"/>
        <end position="136"/>
    </location>
</feature>
<protein>
    <submittedName>
        <fullName evidence="2">Uncharacterized protein</fullName>
    </submittedName>
</protein>
<proteinExistence type="predicted"/>
<sequence>MVKADKRSKFSSANNVPQILCEGDIVNELMIVVEGEVLSTRPARNLALLQEARLRTRQDPLAASTHQTAEVLRTEGSLHQLRFETHSTGPASPDGTTHVNPDREEAAGAATSSAPPPPPQLVVAHAPYDNSAHGAS</sequence>
<feature type="compositionally biased region" description="Polar residues" evidence="1">
    <location>
        <begin position="86"/>
        <end position="99"/>
    </location>
</feature>
<dbReference type="Proteomes" id="UP000485058">
    <property type="component" value="Unassembled WGS sequence"/>
</dbReference>
<organism evidence="2 3">
    <name type="scientific">Haematococcus lacustris</name>
    <name type="common">Green alga</name>
    <name type="synonym">Haematococcus pluvialis</name>
    <dbReference type="NCBI Taxonomy" id="44745"/>
    <lineage>
        <taxon>Eukaryota</taxon>
        <taxon>Viridiplantae</taxon>
        <taxon>Chlorophyta</taxon>
        <taxon>core chlorophytes</taxon>
        <taxon>Chlorophyceae</taxon>
        <taxon>CS clade</taxon>
        <taxon>Chlamydomonadales</taxon>
        <taxon>Haematococcaceae</taxon>
        <taxon>Haematococcus</taxon>
    </lineage>
</organism>
<accession>A0A6A0AGM9</accession>